<dbReference type="GO" id="GO:0009279">
    <property type="term" value="C:cell outer membrane"/>
    <property type="evidence" value="ECO:0007669"/>
    <property type="project" value="UniProtKB-SubCell"/>
</dbReference>
<protein>
    <submittedName>
        <fullName evidence="7">Outer membrane protein</fullName>
    </submittedName>
</protein>
<gene>
    <name evidence="7" type="ORF">SAMN04488135_102295</name>
</gene>
<accession>A0A1M5QK09</accession>
<evidence type="ECO:0000256" key="3">
    <source>
        <dbReference type="ARBA" id="ARBA00022729"/>
    </source>
</evidence>
<dbReference type="InterPro" id="IPR010583">
    <property type="entry name" value="MipA"/>
</dbReference>
<dbReference type="InterPro" id="IPR036942">
    <property type="entry name" value="Beta-barrel_TonB_sf"/>
</dbReference>
<keyword evidence="4" id="KW-0472">Membrane</keyword>
<proteinExistence type="inferred from homology"/>
<evidence type="ECO:0000313" key="8">
    <source>
        <dbReference type="Proteomes" id="UP000184226"/>
    </source>
</evidence>
<comment type="similarity">
    <text evidence="2">Belongs to the MipA/OmpV family.</text>
</comment>
<dbReference type="AlphaFoldDB" id="A0A1M5QK09"/>
<keyword evidence="3 6" id="KW-0732">Signal</keyword>
<organism evidence="7 8">
    <name type="scientific">Pollutimonas bauzanensis</name>
    <dbReference type="NCBI Taxonomy" id="658167"/>
    <lineage>
        <taxon>Bacteria</taxon>
        <taxon>Pseudomonadati</taxon>
        <taxon>Pseudomonadota</taxon>
        <taxon>Betaproteobacteria</taxon>
        <taxon>Burkholderiales</taxon>
        <taxon>Alcaligenaceae</taxon>
        <taxon>Pollutimonas</taxon>
    </lineage>
</organism>
<keyword evidence="8" id="KW-1185">Reference proteome</keyword>
<dbReference type="Proteomes" id="UP000184226">
    <property type="component" value="Unassembled WGS sequence"/>
</dbReference>
<reference evidence="7 8" key="1">
    <citation type="submission" date="2016-11" db="EMBL/GenBank/DDBJ databases">
        <authorList>
            <person name="Jaros S."/>
            <person name="Januszkiewicz K."/>
            <person name="Wedrychowicz H."/>
        </authorList>
    </citation>
    <scope>NUCLEOTIDE SEQUENCE [LARGE SCALE GENOMIC DNA]</scope>
    <source>
        <strain evidence="7 8">CGMCC 1.10190</strain>
    </source>
</reference>
<dbReference type="Gene3D" id="2.40.170.20">
    <property type="entry name" value="TonB-dependent receptor, beta-barrel domain"/>
    <property type="match status" value="1"/>
</dbReference>
<evidence type="ECO:0000256" key="5">
    <source>
        <dbReference type="ARBA" id="ARBA00023237"/>
    </source>
</evidence>
<evidence type="ECO:0000256" key="2">
    <source>
        <dbReference type="ARBA" id="ARBA00005722"/>
    </source>
</evidence>
<evidence type="ECO:0000313" key="7">
    <source>
        <dbReference type="EMBL" id="SHH14100.1"/>
    </source>
</evidence>
<name>A0A1M5QK09_9BURK</name>
<dbReference type="EMBL" id="FQXE01000002">
    <property type="protein sequence ID" value="SHH14100.1"/>
    <property type="molecule type" value="Genomic_DNA"/>
</dbReference>
<evidence type="ECO:0000256" key="4">
    <source>
        <dbReference type="ARBA" id="ARBA00023136"/>
    </source>
</evidence>
<evidence type="ECO:0000256" key="6">
    <source>
        <dbReference type="SAM" id="SignalP"/>
    </source>
</evidence>
<evidence type="ECO:0000256" key="1">
    <source>
        <dbReference type="ARBA" id="ARBA00004442"/>
    </source>
</evidence>
<comment type="subcellular location">
    <subcellularLocation>
        <location evidence="1">Cell outer membrane</location>
    </subcellularLocation>
</comment>
<dbReference type="Pfam" id="PF06629">
    <property type="entry name" value="MipA"/>
    <property type="match status" value="1"/>
</dbReference>
<dbReference type="PANTHER" id="PTHR38776:SF1">
    <property type="entry name" value="MLTA-INTERACTING PROTEIN-RELATED"/>
    <property type="match status" value="1"/>
</dbReference>
<dbReference type="STRING" id="658167.SAMN04488135_102295"/>
<sequence length="260" mass="27622">MNRFALIPACPGRYLQCGIVFAMFGLATAGGAHAAESDRLKIGAGAAVIPRFEGSDEYRVRPVPLIDFQKGRFFARTGDGIGLNIVQTSRFTMGAGVNWMKGYRDSDVPDGIGKLSDALGGRLFVSTRVAGAVATLSATQAITKSERGLVANARVSYPYTLTERLKLIPSVSVNWANAKYMDSYFGVNAGQSAASGLAQYRPSAGFKDVSLRLAVNYELTKDWSVSGAVGASRLLGDAADSPLVERKSQLQAMAGVAYTF</sequence>
<dbReference type="RefSeq" id="WP_084135741.1">
    <property type="nucleotide sequence ID" value="NZ_FQXE01000002.1"/>
</dbReference>
<keyword evidence="5" id="KW-0998">Cell outer membrane</keyword>
<feature type="chain" id="PRO_5012702909" evidence="6">
    <location>
        <begin position="35"/>
        <end position="260"/>
    </location>
</feature>
<dbReference type="PANTHER" id="PTHR38776">
    <property type="entry name" value="MLTA-INTERACTING PROTEIN-RELATED"/>
    <property type="match status" value="1"/>
</dbReference>
<dbReference type="OrthoDB" id="8585044at2"/>
<feature type="signal peptide" evidence="6">
    <location>
        <begin position="1"/>
        <end position="34"/>
    </location>
</feature>